<proteinExistence type="predicted"/>
<feature type="transmembrane region" description="Helical" evidence="1">
    <location>
        <begin position="190"/>
        <end position="209"/>
    </location>
</feature>
<sequence>MSSVYVDKAEKPEKASVTVIGTADDCFSFWGLSSSKLKDRIGLLVYLIVQFIAFLFVLFGTPIDMFRLDPPLDSDIVVVTTLWGLKAGVFSVEYGLSAAEQWKDCPDRLHRFRLAQVFAIISIFVYGTAFVLGFIMLYCCSFFRWICVTLNIVGAVTLCLVWMAMVVTYRTDEEPFCPEEKRYHTYGSGFTLFVLAWILDILNIISLLLPF</sequence>
<organism evidence="2 3">
    <name type="scientific">Leishmania utingensis</name>
    <dbReference type="NCBI Taxonomy" id="653362"/>
    <lineage>
        <taxon>Eukaryota</taxon>
        <taxon>Discoba</taxon>
        <taxon>Euglenozoa</taxon>
        <taxon>Kinetoplastea</taxon>
        <taxon>Metakinetoplastina</taxon>
        <taxon>Trypanosomatida</taxon>
        <taxon>Trypanosomatidae</taxon>
        <taxon>Leishmaniinae</taxon>
        <taxon>Leishmania</taxon>
    </lineage>
</organism>
<name>A0AAW3AP26_9TRYP</name>
<feature type="transmembrane region" description="Helical" evidence="1">
    <location>
        <begin position="143"/>
        <end position="169"/>
    </location>
</feature>
<dbReference type="AlphaFoldDB" id="A0AAW3AP26"/>
<gene>
    <name evidence="2" type="ORF">Q4I30_002758</name>
</gene>
<evidence type="ECO:0000313" key="3">
    <source>
        <dbReference type="Proteomes" id="UP001482455"/>
    </source>
</evidence>
<feature type="transmembrane region" description="Helical" evidence="1">
    <location>
        <begin position="43"/>
        <end position="63"/>
    </location>
</feature>
<dbReference type="Proteomes" id="UP001482455">
    <property type="component" value="Unassembled WGS sequence"/>
</dbReference>
<keyword evidence="1" id="KW-0472">Membrane</keyword>
<dbReference type="PANTHER" id="PTHR33297">
    <property type="entry name" value="AMASTIN-LIKE SURFACE PROTEIN-LIKE PROTEIN-RELATED"/>
    <property type="match status" value="1"/>
</dbReference>
<keyword evidence="3" id="KW-1185">Reference proteome</keyword>
<dbReference type="PANTHER" id="PTHR33297:SF4">
    <property type="entry name" value="AMASTIN"/>
    <property type="match status" value="1"/>
</dbReference>
<reference evidence="2 3" key="1">
    <citation type="submission" date="2024-02" db="EMBL/GenBank/DDBJ databases">
        <title>FIRST GENOME SEQUENCES OF Leishmania (Viannia) shawi, Leishmania (Viannia) lindenbergi AND Leishmania (Viannia) utingensis.</title>
        <authorList>
            <person name="Resadore F."/>
            <person name="Custodio M.G.F."/>
            <person name="Boite M.C."/>
            <person name="Cupolillo E."/>
            <person name="Ferreira G.E.M."/>
        </authorList>
    </citation>
    <scope>NUCLEOTIDE SEQUENCE [LARGE SCALE GENOMIC DNA]</scope>
    <source>
        <strain evidence="2 3">ITUB/BR/1977/M4964</strain>
    </source>
</reference>
<comment type="caution">
    <text evidence="2">The sequence shown here is derived from an EMBL/GenBank/DDBJ whole genome shotgun (WGS) entry which is preliminary data.</text>
</comment>
<keyword evidence="1" id="KW-0812">Transmembrane</keyword>
<accession>A0AAW3AP26</accession>
<dbReference type="EMBL" id="JBAMZL010000019">
    <property type="protein sequence ID" value="KAL0509364.1"/>
    <property type="molecule type" value="Genomic_DNA"/>
</dbReference>
<dbReference type="InterPro" id="IPR009944">
    <property type="entry name" value="Amastin"/>
</dbReference>
<feature type="transmembrane region" description="Helical" evidence="1">
    <location>
        <begin position="117"/>
        <end position="137"/>
    </location>
</feature>
<dbReference type="Pfam" id="PF07344">
    <property type="entry name" value="Amastin"/>
    <property type="match status" value="1"/>
</dbReference>
<keyword evidence="1" id="KW-1133">Transmembrane helix</keyword>
<dbReference type="Gene3D" id="1.20.140.150">
    <property type="match status" value="1"/>
</dbReference>
<evidence type="ECO:0000256" key="1">
    <source>
        <dbReference type="SAM" id="Phobius"/>
    </source>
</evidence>
<protein>
    <submittedName>
        <fullName evidence="2">Amastin surface glycoprotein</fullName>
    </submittedName>
</protein>
<evidence type="ECO:0000313" key="2">
    <source>
        <dbReference type="EMBL" id="KAL0509364.1"/>
    </source>
</evidence>